<dbReference type="SUPFAM" id="SSF54593">
    <property type="entry name" value="Glyoxalase/Bleomycin resistance protein/Dihydroxybiphenyl dioxygenase"/>
    <property type="match status" value="1"/>
</dbReference>
<dbReference type="EMBL" id="AZFQ01000053">
    <property type="protein sequence ID" value="KRL97204.1"/>
    <property type="molecule type" value="Genomic_DNA"/>
</dbReference>
<protein>
    <recommendedName>
        <fullName evidence="1">Glyoxalase-like domain-containing protein</fullName>
    </recommendedName>
</protein>
<organism evidence="2 3">
    <name type="scientific">Liquorilactobacillus satsumensis DSM 16230 = JCM 12392</name>
    <dbReference type="NCBI Taxonomy" id="1423801"/>
    <lineage>
        <taxon>Bacteria</taxon>
        <taxon>Bacillati</taxon>
        <taxon>Bacillota</taxon>
        <taxon>Bacilli</taxon>
        <taxon>Lactobacillales</taxon>
        <taxon>Lactobacillaceae</taxon>
        <taxon>Liquorilactobacillus</taxon>
    </lineage>
</organism>
<comment type="caution">
    <text evidence="2">The sequence shown here is derived from an EMBL/GenBank/DDBJ whole genome shotgun (WGS) entry which is preliminary data.</text>
</comment>
<reference evidence="2 3" key="1">
    <citation type="journal article" date="2015" name="Genome Announc.">
        <title>Expanding the biotechnology potential of lactobacilli through comparative genomics of 213 strains and associated genera.</title>
        <authorList>
            <person name="Sun Z."/>
            <person name="Harris H.M."/>
            <person name="McCann A."/>
            <person name="Guo C."/>
            <person name="Argimon S."/>
            <person name="Zhang W."/>
            <person name="Yang X."/>
            <person name="Jeffery I.B."/>
            <person name="Cooney J.C."/>
            <person name="Kagawa T.F."/>
            <person name="Liu W."/>
            <person name="Song Y."/>
            <person name="Salvetti E."/>
            <person name="Wrobel A."/>
            <person name="Rasinkangas P."/>
            <person name="Parkhill J."/>
            <person name="Rea M.C."/>
            <person name="O'Sullivan O."/>
            <person name="Ritari J."/>
            <person name="Douillard F.P."/>
            <person name="Paul Ross R."/>
            <person name="Yang R."/>
            <person name="Briner A.E."/>
            <person name="Felis G.E."/>
            <person name="de Vos W.M."/>
            <person name="Barrangou R."/>
            <person name="Klaenhammer T.R."/>
            <person name="Caufield P.W."/>
            <person name="Cui Y."/>
            <person name="Zhang H."/>
            <person name="O'Toole P.W."/>
        </authorList>
    </citation>
    <scope>NUCLEOTIDE SEQUENCE [LARGE SCALE GENOMIC DNA]</scope>
    <source>
        <strain evidence="2 3">DSM 16230</strain>
    </source>
</reference>
<gene>
    <name evidence="2" type="ORF">FD50_GL001759</name>
</gene>
<sequence length="256" mass="28815">MEHLNWDHSMINVQSLDEAVQLFAKHGIIFQRGGKHQAWGTANALGYFGINYIELISVFDQEQADSFTRSEAAAVYDAVQDFKQQRQRLNTVAIRSTDLQATWHRLKAAGIPVSPIEQGERLDEQQRLIRWKIFFIDGQIEGMPYPFFIDWQSPDTARIAQLREQKLIQSHPAGDLKVVAATFTVTRPQEVAQKWATLLASSVVKGSAGFEVPVQERTFEFVAGTANHLSTLHFTGAQGKLKGQSIKLGEAQLFFE</sequence>
<evidence type="ECO:0000259" key="1">
    <source>
        <dbReference type="Pfam" id="PF13468"/>
    </source>
</evidence>
<dbReference type="STRING" id="1423801.FD50_GL001759"/>
<dbReference type="InterPro" id="IPR025870">
    <property type="entry name" value="Glyoxalase-like_dom"/>
</dbReference>
<dbReference type="OrthoDB" id="9111355at2"/>
<dbReference type="Proteomes" id="UP000051166">
    <property type="component" value="Unassembled WGS sequence"/>
</dbReference>
<dbReference type="Gene3D" id="3.10.180.10">
    <property type="entry name" value="2,3-Dihydroxybiphenyl 1,2-Dioxygenase, domain 1"/>
    <property type="match status" value="1"/>
</dbReference>
<evidence type="ECO:0000313" key="2">
    <source>
        <dbReference type="EMBL" id="KRL97204.1"/>
    </source>
</evidence>
<keyword evidence="3" id="KW-1185">Reference proteome</keyword>
<proteinExistence type="predicted"/>
<dbReference type="Pfam" id="PF13468">
    <property type="entry name" value="Glyoxalase_3"/>
    <property type="match status" value="1"/>
</dbReference>
<dbReference type="PATRIC" id="fig|1423801.4.peg.1798"/>
<dbReference type="AlphaFoldDB" id="A0A0R1UX00"/>
<accession>A0A0R1UX00</accession>
<evidence type="ECO:0000313" key="3">
    <source>
        <dbReference type="Proteomes" id="UP000051166"/>
    </source>
</evidence>
<dbReference type="RefSeq" id="WP_056961564.1">
    <property type="nucleotide sequence ID" value="NZ_AZFQ01000053.1"/>
</dbReference>
<name>A0A0R1UX00_9LACO</name>
<dbReference type="GeneID" id="98309002"/>
<dbReference type="InterPro" id="IPR029068">
    <property type="entry name" value="Glyas_Bleomycin-R_OHBP_Dase"/>
</dbReference>
<feature type="domain" description="Glyoxalase-like" evidence="1">
    <location>
        <begin position="6"/>
        <end position="199"/>
    </location>
</feature>
<dbReference type="PANTHER" id="PTHR40265">
    <property type="entry name" value="BLL2707 PROTEIN"/>
    <property type="match status" value="1"/>
</dbReference>
<dbReference type="PANTHER" id="PTHR40265:SF1">
    <property type="entry name" value="GLYOXALASE-LIKE DOMAIN-CONTAINING PROTEIN"/>
    <property type="match status" value="1"/>
</dbReference>